<comment type="caution">
    <text evidence="2">The sequence shown here is derived from an EMBL/GenBank/DDBJ whole genome shotgun (WGS) entry which is preliminary data.</text>
</comment>
<gene>
    <name evidence="2" type="ORF">RF55_17956</name>
</gene>
<dbReference type="PANTHER" id="PTHR24098">
    <property type="entry name" value="OUTER SEGMENT 5"/>
    <property type="match status" value="1"/>
</dbReference>
<evidence type="ECO:0000259" key="1">
    <source>
        <dbReference type="Pfam" id="PF23387"/>
    </source>
</evidence>
<keyword evidence="2" id="KW-0282">Flagellum</keyword>
<dbReference type="EMBL" id="LBMM01016735">
    <property type="protein sequence ID" value="KMQ84325.1"/>
    <property type="molecule type" value="Genomic_DNA"/>
</dbReference>
<proteinExistence type="predicted"/>
<keyword evidence="2" id="KW-0969">Cilium</keyword>
<dbReference type="OrthoDB" id="408728at2759"/>
<dbReference type="Pfam" id="PF23387">
    <property type="entry name" value="TPR_IFT80_172"/>
    <property type="match status" value="1"/>
</dbReference>
<sequence length="116" mass="13209">MALMAGDLLAAEGILLQSGLIKEAIRINIKVYNWNRALELAIRHKKQLEEVLNARAKYLHTINKNETNQSFLTLIGNISTSQLTNKEDNEKKIDVKNDVEQINVEQNTPSNHEMQL</sequence>
<dbReference type="PaxDb" id="67767-A0A0J7MV05"/>
<name>A0A0J7MV05_LASNI</name>
<accession>A0A0J7MV05</accession>
<dbReference type="PANTHER" id="PTHR24098:SF0">
    <property type="entry name" value="OUTER SEGMENT 5"/>
    <property type="match status" value="1"/>
</dbReference>
<keyword evidence="2" id="KW-0966">Cell projection</keyword>
<evidence type="ECO:0000313" key="2">
    <source>
        <dbReference type="EMBL" id="KMQ84325.1"/>
    </source>
</evidence>
<dbReference type="AlphaFoldDB" id="A0A0J7MV05"/>
<keyword evidence="3" id="KW-1185">Reference proteome</keyword>
<dbReference type="GO" id="GO:0060271">
    <property type="term" value="P:cilium assembly"/>
    <property type="evidence" value="ECO:0007669"/>
    <property type="project" value="TreeGrafter"/>
</dbReference>
<reference evidence="2 3" key="1">
    <citation type="submission" date="2015-04" db="EMBL/GenBank/DDBJ databases">
        <title>Lasius niger genome sequencing.</title>
        <authorList>
            <person name="Konorov E.A."/>
            <person name="Nikitin M.A."/>
            <person name="Kirill M.V."/>
            <person name="Chang P."/>
        </authorList>
    </citation>
    <scope>NUCLEOTIDE SEQUENCE [LARGE SCALE GENOMIC DNA]</scope>
    <source>
        <tissue evidence="2">Whole</tissue>
    </source>
</reference>
<dbReference type="GO" id="GO:0005929">
    <property type="term" value="C:cilium"/>
    <property type="evidence" value="ECO:0007669"/>
    <property type="project" value="TreeGrafter"/>
</dbReference>
<evidence type="ECO:0000313" key="3">
    <source>
        <dbReference type="Proteomes" id="UP000036403"/>
    </source>
</evidence>
<protein>
    <submittedName>
        <fullName evidence="2">Intraflagellar transport protein 80-like protein</fullName>
    </submittedName>
</protein>
<dbReference type="GO" id="GO:0030992">
    <property type="term" value="C:intraciliary transport particle B"/>
    <property type="evidence" value="ECO:0007669"/>
    <property type="project" value="TreeGrafter"/>
</dbReference>
<dbReference type="STRING" id="67767.A0A0J7MV05"/>
<dbReference type="InterPro" id="IPR056157">
    <property type="entry name" value="TPR_IFT80_172_dom"/>
</dbReference>
<feature type="domain" description="IFT80/172/WDR35 TPR" evidence="1">
    <location>
        <begin position="1"/>
        <end position="91"/>
    </location>
</feature>
<organism evidence="2 3">
    <name type="scientific">Lasius niger</name>
    <name type="common">Black garden ant</name>
    <dbReference type="NCBI Taxonomy" id="67767"/>
    <lineage>
        <taxon>Eukaryota</taxon>
        <taxon>Metazoa</taxon>
        <taxon>Ecdysozoa</taxon>
        <taxon>Arthropoda</taxon>
        <taxon>Hexapoda</taxon>
        <taxon>Insecta</taxon>
        <taxon>Pterygota</taxon>
        <taxon>Neoptera</taxon>
        <taxon>Endopterygota</taxon>
        <taxon>Hymenoptera</taxon>
        <taxon>Apocrita</taxon>
        <taxon>Aculeata</taxon>
        <taxon>Formicoidea</taxon>
        <taxon>Formicidae</taxon>
        <taxon>Formicinae</taxon>
        <taxon>Lasius</taxon>
        <taxon>Lasius</taxon>
    </lineage>
</organism>
<dbReference type="Proteomes" id="UP000036403">
    <property type="component" value="Unassembled WGS sequence"/>
</dbReference>